<feature type="compositionally biased region" description="Acidic residues" evidence="1">
    <location>
        <begin position="202"/>
        <end position="212"/>
    </location>
</feature>
<name>A0ABU7L5Z2_9NOCA</name>
<keyword evidence="2" id="KW-0812">Transmembrane</keyword>
<proteinExistence type="predicted"/>
<sequence>MSDTSRQTLLEQLGGLSGLVYSTLPVLVFVPINSVWGLTAAIWSAIAVACGVLVWRLIRRTPIQPAISGFMGVALCAFIAHRTGDAKGYFLFGIYASLVYGGAFVLSVLVRRPLVGVIWGMLNGQGSRWRAHRDAVRAYDIATAAWALVFVVRYLVQNHLYDQDQTGWLAAARIGMGWPLTALALFVTLWAVRKADRLVEPPVDEGEADSEVAAETGIAADAGAASHDTPTPAPRDKS</sequence>
<feature type="transmembrane region" description="Helical" evidence="2">
    <location>
        <begin position="138"/>
        <end position="156"/>
    </location>
</feature>
<protein>
    <submittedName>
        <fullName evidence="3">DUF3159 domain-containing protein</fullName>
    </submittedName>
</protein>
<feature type="transmembrane region" description="Helical" evidence="2">
    <location>
        <begin position="65"/>
        <end position="83"/>
    </location>
</feature>
<dbReference type="Proteomes" id="UP001336020">
    <property type="component" value="Unassembled WGS sequence"/>
</dbReference>
<evidence type="ECO:0000256" key="2">
    <source>
        <dbReference type="SAM" id="Phobius"/>
    </source>
</evidence>
<feature type="transmembrane region" description="Helical" evidence="2">
    <location>
        <begin position="12"/>
        <end position="32"/>
    </location>
</feature>
<dbReference type="RefSeq" id="WP_330131610.1">
    <property type="nucleotide sequence ID" value="NZ_JAUTXY010000001.1"/>
</dbReference>
<keyword evidence="2" id="KW-1133">Transmembrane helix</keyword>
<feature type="transmembrane region" description="Helical" evidence="2">
    <location>
        <begin position="38"/>
        <end position="58"/>
    </location>
</feature>
<dbReference type="Pfam" id="PF11361">
    <property type="entry name" value="DUF3159"/>
    <property type="match status" value="1"/>
</dbReference>
<feature type="compositionally biased region" description="Low complexity" evidence="1">
    <location>
        <begin position="213"/>
        <end position="225"/>
    </location>
</feature>
<feature type="region of interest" description="Disordered" evidence="1">
    <location>
        <begin position="201"/>
        <end position="238"/>
    </location>
</feature>
<feature type="transmembrane region" description="Helical" evidence="2">
    <location>
        <begin position="168"/>
        <end position="192"/>
    </location>
</feature>
<feature type="transmembrane region" description="Helical" evidence="2">
    <location>
        <begin position="89"/>
        <end position="110"/>
    </location>
</feature>
<organism evidence="3 4">
    <name type="scientific">Rhodococcus artemisiae</name>
    <dbReference type="NCBI Taxonomy" id="714159"/>
    <lineage>
        <taxon>Bacteria</taxon>
        <taxon>Bacillati</taxon>
        <taxon>Actinomycetota</taxon>
        <taxon>Actinomycetes</taxon>
        <taxon>Mycobacteriales</taxon>
        <taxon>Nocardiaceae</taxon>
        <taxon>Rhodococcus</taxon>
    </lineage>
</organism>
<accession>A0ABU7L5Z2</accession>
<evidence type="ECO:0000256" key="1">
    <source>
        <dbReference type="SAM" id="MobiDB-lite"/>
    </source>
</evidence>
<dbReference type="PIRSF" id="PIRSF010219">
    <property type="entry name" value="UCP010219"/>
    <property type="match status" value="1"/>
</dbReference>
<evidence type="ECO:0000313" key="4">
    <source>
        <dbReference type="Proteomes" id="UP001336020"/>
    </source>
</evidence>
<comment type="caution">
    <text evidence="3">The sequence shown here is derived from an EMBL/GenBank/DDBJ whole genome shotgun (WGS) entry which is preliminary data.</text>
</comment>
<evidence type="ECO:0000313" key="3">
    <source>
        <dbReference type="EMBL" id="MEE2056322.1"/>
    </source>
</evidence>
<dbReference type="EMBL" id="JAUTXY010000001">
    <property type="protein sequence ID" value="MEE2056322.1"/>
    <property type="molecule type" value="Genomic_DNA"/>
</dbReference>
<keyword evidence="2" id="KW-0472">Membrane</keyword>
<keyword evidence="4" id="KW-1185">Reference proteome</keyword>
<gene>
    <name evidence="3" type="ORF">Q7514_02130</name>
</gene>
<reference evidence="3 4" key="1">
    <citation type="submission" date="2023-07" db="EMBL/GenBank/DDBJ databases">
        <authorList>
            <person name="Girao M."/>
            <person name="Carvalho M.F."/>
        </authorList>
    </citation>
    <scope>NUCLEOTIDE SEQUENCE [LARGE SCALE GENOMIC DNA]</scope>
    <source>
        <strain evidence="3 4">YIM65754</strain>
    </source>
</reference>
<dbReference type="InterPro" id="IPR016566">
    <property type="entry name" value="UCP010219"/>
</dbReference>